<dbReference type="EMBL" id="BJZU01000133">
    <property type="protein sequence ID" value="GEP07021.1"/>
    <property type="molecule type" value="Genomic_DNA"/>
</dbReference>
<reference evidence="2" key="4">
    <citation type="submission" date="2023-01" db="EMBL/GenBank/DDBJ databases">
        <title>Draft genome sequence of Methylobacterium oxalidis strain NBRC 107715.</title>
        <authorList>
            <person name="Sun Q."/>
            <person name="Mori K."/>
        </authorList>
    </citation>
    <scope>NUCLEOTIDE SEQUENCE</scope>
    <source>
        <strain evidence="2">NBRC 107715</strain>
    </source>
</reference>
<dbReference type="Proteomes" id="UP001156856">
    <property type="component" value="Unassembled WGS sequence"/>
</dbReference>
<keyword evidence="4" id="KW-1185">Reference proteome</keyword>
<protein>
    <submittedName>
        <fullName evidence="1">Uncharacterized protein</fullName>
    </submittedName>
</protein>
<sequence>MSPDMRSFCTSWAKQGRPVSPRKIGIGCTVAQGKARQDARVLSYVTYDAVVRVWAITQLGLEALARVQDLPL</sequence>
<accession>A0A512JAS0</accession>
<name>A0A512JAS0_9HYPH</name>
<reference evidence="1 3" key="3">
    <citation type="submission" date="2019-07" db="EMBL/GenBank/DDBJ databases">
        <title>Whole genome shotgun sequence of Methylobacterium oxalidis NBRC 107715.</title>
        <authorList>
            <person name="Hosoyama A."/>
            <person name="Uohara A."/>
            <person name="Ohji S."/>
            <person name="Ichikawa N."/>
        </authorList>
    </citation>
    <scope>NUCLEOTIDE SEQUENCE [LARGE SCALE GENOMIC DNA]</scope>
    <source>
        <strain evidence="1 3">NBRC 107715</strain>
    </source>
</reference>
<evidence type="ECO:0000313" key="3">
    <source>
        <dbReference type="Proteomes" id="UP000321960"/>
    </source>
</evidence>
<reference evidence="4" key="2">
    <citation type="journal article" date="2019" name="Int. J. Syst. Evol. Microbiol.">
        <title>The Global Catalogue of Microorganisms (GCM) 10K type strain sequencing project: providing services to taxonomists for standard genome sequencing and annotation.</title>
        <authorList>
            <consortium name="The Broad Institute Genomics Platform"/>
            <consortium name="The Broad Institute Genome Sequencing Center for Infectious Disease"/>
            <person name="Wu L."/>
            <person name="Ma J."/>
        </authorList>
    </citation>
    <scope>NUCLEOTIDE SEQUENCE [LARGE SCALE GENOMIC DNA]</scope>
    <source>
        <strain evidence="4">NBRC 107715</strain>
    </source>
</reference>
<evidence type="ECO:0000313" key="4">
    <source>
        <dbReference type="Proteomes" id="UP001156856"/>
    </source>
</evidence>
<proteinExistence type="predicted"/>
<organism evidence="1 3">
    <name type="scientific">Methylobacterium oxalidis</name>
    <dbReference type="NCBI Taxonomy" id="944322"/>
    <lineage>
        <taxon>Bacteria</taxon>
        <taxon>Pseudomonadati</taxon>
        <taxon>Pseudomonadota</taxon>
        <taxon>Alphaproteobacteria</taxon>
        <taxon>Hyphomicrobiales</taxon>
        <taxon>Methylobacteriaceae</taxon>
        <taxon>Methylobacterium</taxon>
    </lineage>
</organism>
<evidence type="ECO:0000313" key="2">
    <source>
        <dbReference type="EMBL" id="GLS64627.1"/>
    </source>
</evidence>
<dbReference type="EMBL" id="BSPK01000049">
    <property type="protein sequence ID" value="GLS64627.1"/>
    <property type="molecule type" value="Genomic_DNA"/>
</dbReference>
<dbReference type="AlphaFoldDB" id="A0A512JAS0"/>
<comment type="caution">
    <text evidence="1">The sequence shown here is derived from an EMBL/GenBank/DDBJ whole genome shotgun (WGS) entry which is preliminary data.</text>
</comment>
<reference evidence="2" key="1">
    <citation type="journal article" date="2014" name="Int. J. Syst. Evol. Microbiol.">
        <title>Complete genome of a new Firmicutes species belonging to the dominant human colonic microbiota ('Ruminococcus bicirculans') reveals two chromosomes and a selective capacity to utilize plant glucans.</title>
        <authorList>
            <consortium name="NISC Comparative Sequencing Program"/>
            <person name="Wegmann U."/>
            <person name="Louis P."/>
            <person name="Goesmann A."/>
            <person name="Henrissat B."/>
            <person name="Duncan S.H."/>
            <person name="Flint H.J."/>
        </authorList>
    </citation>
    <scope>NUCLEOTIDE SEQUENCE</scope>
    <source>
        <strain evidence="2">NBRC 107715</strain>
    </source>
</reference>
<gene>
    <name evidence="2" type="ORF">GCM10007888_30080</name>
    <name evidence="1" type="ORF">MOX02_50590</name>
</gene>
<dbReference type="Proteomes" id="UP000321960">
    <property type="component" value="Unassembled WGS sequence"/>
</dbReference>
<evidence type="ECO:0000313" key="1">
    <source>
        <dbReference type="EMBL" id="GEP07021.1"/>
    </source>
</evidence>